<dbReference type="EMBL" id="UAQE01000006">
    <property type="protein sequence ID" value="SPU40612.1"/>
    <property type="molecule type" value="Genomic_DNA"/>
</dbReference>
<dbReference type="RefSeq" id="WP_112118868.1">
    <property type="nucleotide sequence ID" value="NZ_UAQE01000006.1"/>
</dbReference>
<protein>
    <submittedName>
        <fullName evidence="1">Uncharacterized protein</fullName>
    </submittedName>
</protein>
<dbReference type="AlphaFoldDB" id="A0A2X1AJ10"/>
<accession>A0A2X1AJ10</accession>
<proteinExistence type="predicted"/>
<evidence type="ECO:0000313" key="2">
    <source>
        <dbReference type="Proteomes" id="UP000251431"/>
    </source>
</evidence>
<gene>
    <name evidence="1" type="ORF">NCTC7582_05156</name>
</gene>
<organism evidence="1 2">
    <name type="scientific">Lysinibacillus capsici</name>
    <dbReference type="NCBI Taxonomy" id="2115968"/>
    <lineage>
        <taxon>Bacteria</taxon>
        <taxon>Bacillati</taxon>
        <taxon>Bacillota</taxon>
        <taxon>Bacilli</taxon>
        <taxon>Bacillales</taxon>
        <taxon>Bacillaceae</taxon>
        <taxon>Lysinibacillus</taxon>
    </lineage>
</organism>
<evidence type="ECO:0000313" key="1">
    <source>
        <dbReference type="EMBL" id="SPU40612.1"/>
    </source>
</evidence>
<dbReference type="Proteomes" id="UP000251431">
    <property type="component" value="Unassembled WGS sequence"/>
</dbReference>
<reference evidence="1 2" key="1">
    <citation type="submission" date="2018-06" db="EMBL/GenBank/DDBJ databases">
        <authorList>
            <consortium name="Pathogen Informatics"/>
            <person name="Doyle S."/>
        </authorList>
    </citation>
    <scope>NUCLEOTIDE SEQUENCE [LARGE SCALE GENOMIC DNA]</scope>
    <source>
        <strain evidence="1 2">NCTC7582</strain>
    </source>
</reference>
<sequence>MTELTVIDQKKIWNILNSKTKKNPAFAKEVEELNLFYSRKFVRAAQGEEKQTIATEIIGDIISAQIFHGFFLQHNLIANEKVGNESFLEAFWENPPGITRNHIGEVMQLNFGKDWHLQHGIEKVNVRVLNEIPEAFDIFRDILIESANFGAYKATTESEKYLGTVKHNDEYLFGSPYDIHFINPQIFIQAQYYSNENEIWDVFSGNTGVKESQWLGTVQLIKIPNANEIMYILTVSLSDLINTDEKMQALDLITNKLPKNIRDIVQIRLYHLSDLDTFTIKA</sequence>
<name>A0A2X1AJ10_9BACI</name>